<dbReference type="Pfam" id="PF01479">
    <property type="entry name" value="S4"/>
    <property type="match status" value="1"/>
</dbReference>
<dbReference type="InterPro" id="IPR001912">
    <property type="entry name" value="Ribosomal_uS4_N"/>
</dbReference>
<evidence type="ECO:0000256" key="8">
    <source>
        <dbReference type="RuleBase" id="RU003699"/>
    </source>
</evidence>
<evidence type="ECO:0000259" key="9">
    <source>
        <dbReference type="SMART" id="SM00363"/>
    </source>
</evidence>
<evidence type="ECO:0000256" key="7">
    <source>
        <dbReference type="HAMAP-Rule" id="MF_01306"/>
    </source>
</evidence>
<protein>
    <recommendedName>
        <fullName evidence="6 7">Small ribosomal subunit protein uS4</fullName>
    </recommendedName>
</protein>
<dbReference type="InterPro" id="IPR036986">
    <property type="entry name" value="S4_RNA-bd_sf"/>
</dbReference>
<evidence type="ECO:0000256" key="2">
    <source>
        <dbReference type="ARBA" id="ARBA00022730"/>
    </source>
</evidence>
<keyword evidence="3 7" id="KW-0694">RNA-binding</keyword>
<dbReference type="InterPro" id="IPR002942">
    <property type="entry name" value="S4_RNA-bd"/>
</dbReference>
<comment type="caution">
    <text evidence="11">The sequence shown here is derived from an EMBL/GenBank/DDBJ whole genome shotgun (WGS) entry which is preliminary data.</text>
</comment>
<dbReference type="InterPro" id="IPR005709">
    <property type="entry name" value="Ribosomal_uS4_bac-type"/>
</dbReference>
<evidence type="ECO:0000313" key="12">
    <source>
        <dbReference type="Proteomes" id="UP000178264"/>
    </source>
</evidence>
<evidence type="ECO:0000313" key="11">
    <source>
        <dbReference type="EMBL" id="OGL87590.1"/>
    </source>
</evidence>
<dbReference type="PANTHER" id="PTHR11831">
    <property type="entry name" value="30S 40S RIBOSOMAL PROTEIN"/>
    <property type="match status" value="1"/>
</dbReference>
<dbReference type="Proteomes" id="UP000178264">
    <property type="component" value="Unassembled WGS sequence"/>
</dbReference>
<proteinExistence type="inferred from homology"/>
<dbReference type="NCBIfam" id="NF003717">
    <property type="entry name" value="PRK05327.1"/>
    <property type="match status" value="1"/>
</dbReference>
<comment type="function">
    <text evidence="7">One of the primary rRNA binding proteins, it binds directly to 16S rRNA where it nucleates assembly of the body of the 30S subunit.</text>
</comment>
<evidence type="ECO:0000256" key="5">
    <source>
        <dbReference type="ARBA" id="ARBA00023274"/>
    </source>
</evidence>
<dbReference type="PROSITE" id="PS50889">
    <property type="entry name" value="S4"/>
    <property type="match status" value="1"/>
</dbReference>
<feature type="domain" description="RNA-binding S4" evidence="9">
    <location>
        <begin position="99"/>
        <end position="163"/>
    </location>
</feature>
<evidence type="ECO:0000256" key="1">
    <source>
        <dbReference type="ARBA" id="ARBA00007465"/>
    </source>
</evidence>
<dbReference type="GO" id="GO:0015935">
    <property type="term" value="C:small ribosomal subunit"/>
    <property type="evidence" value="ECO:0007669"/>
    <property type="project" value="InterPro"/>
</dbReference>
<dbReference type="FunFam" id="3.10.290.10:FF:000001">
    <property type="entry name" value="30S ribosomal protein S4"/>
    <property type="match status" value="1"/>
</dbReference>
<dbReference type="GO" id="GO:0042274">
    <property type="term" value="P:ribosomal small subunit biogenesis"/>
    <property type="evidence" value="ECO:0007669"/>
    <property type="project" value="TreeGrafter"/>
</dbReference>
<evidence type="ECO:0000256" key="3">
    <source>
        <dbReference type="ARBA" id="ARBA00022884"/>
    </source>
</evidence>
<dbReference type="SUPFAM" id="SSF55174">
    <property type="entry name" value="Alpha-L RNA-binding motif"/>
    <property type="match status" value="1"/>
</dbReference>
<name>A0A1F7VAL4_9BACT</name>
<keyword evidence="2 7" id="KW-0699">rRNA-binding</keyword>
<comment type="function">
    <text evidence="7">With S5 and S12 plays an important role in translational accuracy.</text>
</comment>
<accession>A0A1F7VAL4</accession>
<dbReference type="AlphaFoldDB" id="A0A1F7VAL4"/>
<dbReference type="InterPro" id="IPR018079">
    <property type="entry name" value="Ribosomal_uS4_CS"/>
</dbReference>
<comment type="similarity">
    <text evidence="1 7 8">Belongs to the universal ribosomal protein uS4 family.</text>
</comment>
<dbReference type="InterPro" id="IPR022801">
    <property type="entry name" value="Ribosomal_uS4"/>
</dbReference>
<feature type="domain" description="Small ribosomal subunit protein uS4 N-terminal" evidence="10">
    <location>
        <begin position="3"/>
        <end position="98"/>
    </location>
</feature>
<sequence>MGRRLGPKGKISRRIGEKLQLKGERDLGAKHAFSRRNYPPGIHGPKGYGRLTEYGIQLREKQKLKALFGMMERQFVRAMEKALTFKGETGSKLLELLERRLDNVVFRLHLASSRAQARQLVSHGYVLVNNKKVSIPSYEIEVGDSISFNPHFSSLQIVKDRLAARKSMNLDAPSWFEFDYDALKGRMVRIPESKECEPNIDTRLIVEFYSR</sequence>
<dbReference type="Gene3D" id="3.10.290.10">
    <property type="entry name" value="RNA-binding S4 domain"/>
    <property type="match status" value="1"/>
</dbReference>
<dbReference type="SMART" id="SM01390">
    <property type="entry name" value="Ribosomal_S4"/>
    <property type="match status" value="1"/>
</dbReference>
<dbReference type="Gene3D" id="1.10.1050.10">
    <property type="entry name" value="Ribosomal Protein S4 Delta 41, Chain A, domain 1"/>
    <property type="match status" value="1"/>
</dbReference>
<dbReference type="GO" id="GO:0019843">
    <property type="term" value="F:rRNA binding"/>
    <property type="evidence" value="ECO:0007669"/>
    <property type="project" value="UniProtKB-UniRule"/>
</dbReference>
<dbReference type="CDD" id="cd00165">
    <property type="entry name" value="S4"/>
    <property type="match status" value="1"/>
</dbReference>
<dbReference type="PANTHER" id="PTHR11831:SF4">
    <property type="entry name" value="SMALL RIBOSOMAL SUBUNIT PROTEIN US4M"/>
    <property type="match status" value="1"/>
</dbReference>
<reference evidence="11 12" key="1">
    <citation type="journal article" date="2016" name="Nat. Commun.">
        <title>Thousands of microbial genomes shed light on interconnected biogeochemical processes in an aquifer system.</title>
        <authorList>
            <person name="Anantharaman K."/>
            <person name="Brown C.T."/>
            <person name="Hug L.A."/>
            <person name="Sharon I."/>
            <person name="Castelle C.J."/>
            <person name="Probst A.J."/>
            <person name="Thomas B.C."/>
            <person name="Singh A."/>
            <person name="Wilkins M.J."/>
            <person name="Karaoz U."/>
            <person name="Brodie E.L."/>
            <person name="Williams K.H."/>
            <person name="Hubbard S.S."/>
            <person name="Banfield J.F."/>
        </authorList>
    </citation>
    <scope>NUCLEOTIDE SEQUENCE [LARGE SCALE GENOMIC DNA]</scope>
</reference>
<evidence type="ECO:0000256" key="4">
    <source>
        <dbReference type="ARBA" id="ARBA00022980"/>
    </source>
</evidence>
<organism evidence="11 12">
    <name type="scientific">Candidatus Uhrbacteria bacterium RIFCSPLOWO2_02_FULL_49_11</name>
    <dbReference type="NCBI Taxonomy" id="1802409"/>
    <lineage>
        <taxon>Bacteria</taxon>
        <taxon>Candidatus Uhriibacteriota</taxon>
    </lineage>
</organism>
<dbReference type="PROSITE" id="PS00632">
    <property type="entry name" value="RIBOSOMAL_S4"/>
    <property type="match status" value="1"/>
</dbReference>
<keyword evidence="5 7" id="KW-0687">Ribonucleoprotein</keyword>
<dbReference type="GO" id="GO:0006412">
    <property type="term" value="P:translation"/>
    <property type="evidence" value="ECO:0007669"/>
    <property type="project" value="UniProtKB-UniRule"/>
</dbReference>
<dbReference type="NCBIfam" id="TIGR01017">
    <property type="entry name" value="rpsD_bact"/>
    <property type="match status" value="1"/>
</dbReference>
<evidence type="ECO:0000256" key="6">
    <source>
        <dbReference type="ARBA" id="ARBA00035254"/>
    </source>
</evidence>
<dbReference type="GO" id="GO:0003735">
    <property type="term" value="F:structural constituent of ribosome"/>
    <property type="evidence" value="ECO:0007669"/>
    <property type="project" value="InterPro"/>
</dbReference>
<gene>
    <name evidence="7" type="primary">rpsD</name>
    <name evidence="11" type="ORF">A3I42_01850</name>
</gene>
<keyword evidence="4 7" id="KW-0689">Ribosomal protein</keyword>
<comment type="subunit">
    <text evidence="7">Part of the 30S ribosomal subunit. Contacts protein S5. The interaction surface between S4 and S5 is involved in control of translational fidelity.</text>
</comment>
<dbReference type="EMBL" id="MGER01000071">
    <property type="protein sequence ID" value="OGL87590.1"/>
    <property type="molecule type" value="Genomic_DNA"/>
</dbReference>
<evidence type="ECO:0000259" key="10">
    <source>
        <dbReference type="SMART" id="SM01390"/>
    </source>
</evidence>
<dbReference type="HAMAP" id="MF_01306_B">
    <property type="entry name" value="Ribosomal_uS4_B"/>
    <property type="match status" value="1"/>
</dbReference>
<dbReference type="Pfam" id="PF00163">
    <property type="entry name" value="Ribosomal_S4"/>
    <property type="match status" value="1"/>
</dbReference>
<dbReference type="SMART" id="SM00363">
    <property type="entry name" value="S4"/>
    <property type="match status" value="1"/>
</dbReference>